<dbReference type="EMBL" id="JAUQOO010000030">
    <property type="protein sequence ID" value="MDO7930096.1"/>
    <property type="molecule type" value="Genomic_DNA"/>
</dbReference>
<comment type="caution">
    <text evidence="1">The sequence shown here is derived from an EMBL/GenBank/DDBJ whole genome shotgun (WGS) entry which is preliminary data.</text>
</comment>
<dbReference type="RefSeq" id="WP_201000330.1">
    <property type="nucleotide sequence ID" value="NZ_JAUQOO010000030.1"/>
</dbReference>
<name>A0ABT9D0E6_9PSED</name>
<protein>
    <submittedName>
        <fullName evidence="1">Uncharacterized protein</fullName>
    </submittedName>
</protein>
<organism evidence="1 2">
    <name type="scientific">Pseudomonas serbiensis</name>
    <dbReference type="NCBI Taxonomy" id="3064350"/>
    <lineage>
        <taxon>Bacteria</taxon>
        <taxon>Pseudomonadati</taxon>
        <taxon>Pseudomonadota</taxon>
        <taxon>Gammaproteobacteria</taxon>
        <taxon>Pseudomonadales</taxon>
        <taxon>Pseudomonadaceae</taxon>
        <taxon>Pseudomonas</taxon>
    </lineage>
</organism>
<dbReference type="Proteomes" id="UP001223016">
    <property type="component" value="Unassembled WGS sequence"/>
</dbReference>
<keyword evidence="2" id="KW-1185">Reference proteome</keyword>
<proteinExistence type="predicted"/>
<evidence type="ECO:0000313" key="1">
    <source>
        <dbReference type="EMBL" id="MDO7930096.1"/>
    </source>
</evidence>
<reference evidence="1 2" key="1">
    <citation type="submission" date="2023-07" db="EMBL/GenBank/DDBJ databases">
        <title>Identification of four novel Pseudomonas species associated with bacterial leaf spot of cucurbits.</title>
        <authorList>
            <person name="Fullem K.R."/>
        </authorList>
    </citation>
    <scope>NUCLEOTIDE SEQUENCE [LARGE SCALE GENOMIC DNA]</scope>
    <source>
        <strain evidence="1 2">KFB 138</strain>
    </source>
</reference>
<sequence>MAAAFLFNPNLTYDVVSARKAYPVWRIRERKVYAYLEHDPRRDWSGEIGTLSLGTPQRLVDHDGQTIAYIVGAEVRDTKGRRFALNEVKD</sequence>
<gene>
    <name evidence="1" type="ORF">Q6A51_25280</name>
</gene>
<accession>A0ABT9D0E6</accession>
<evidence type="ECO:0000313" key="2">
    <source>
        <dbReference type="Proteomes" id="UP001223016"/>
    </source>
</evidence>